<comment type="caution">
    <text evidence="1">The sequence shown here is derived from an EMBL/GenBank/DDBJ whole genome shotgun (WGS) entry which is preliminary data.</text>
</comment>
<reference evidence="1" key="1">
    <citation type="submission" date="2023-07" db="EMBL/GenBank/DDBJ databases">
        <title>Sorghum-associated microbial communities from plants grown in Nebraska, USA.</title>
        <authorList>
            <person name="Schachtman D."/>
        </authorList>
    </citation>
    <scope>NUCLEOTIDE SEQUENCE</scope>
    <source>
        <strain evidence="1">2697</strain>
    </source>
</reference>
<dbReference type="EMBL" id="JAVDTF010000005">
    <property type="protein sequence ID" value="MDR6785768.1"/>
    <property type="molecule type" value="Genomic_DNA"/>
</dbReference>
<organism evidence="1 2">
    <name type="scientific">Pedobacter africanus</name>
    <dbReference type="NCBI Taxonomy" id="151894"/>
    <lineage>
        <taxon>Bacteria</taxon>
        <taxon>Pseudomonadati</taxon>
        <taxon>Bacteroidota</taxon>
        <taxon>Sphingobacteriia</taxon>
        <taxon>Sphingobacteriales</taxon>
        <taxon>Sphingobacteriaceae</taxon>
        <taxon>Pedobacter</taxon>
    </lineage>
</organism>
<accession>A0ACC6L311</accession>
<name>A0ACC6L311_9SPHI</name>
<proteinExistence type="predicted"/>
<sequence length="30" mass="3510">MLELFFIICLIVIVALFFGPYELTMDEDDV</sequence>
<evidence type="ECO:0000313" key="2">
    <source>
        <dbReference type="Proteomes" id="UP001246858"/>
    </source>
</evidence>
<keyword evidence="2" id="KW-1185">Reference proteome</keyword>
<evidence type="ECO:0000313" key="1">
    <source>
        <dbReference type="EMBL" id="MDR6785768.1"/>
    </source>
</evidence>
<gene>
    <name evidence="1" type="ORF">J2X78_004360</name>
</gene>
<protein>
    <submittedName>
        <fullName evidence="1">Uncharacterized protein</fullName>
    </submittedName>
</protein>
<dbReference type="Proteomes" id="UP001246858">
    <property type="component" value="Unassembled WGS sequence"/>
</dbReference>